<dbReference type="EMBL" id="CAJOBE010001246">
    <property type="protein sequence ID" value="CAF3726997.1"/>
    <property type="molecule type" value="Genomic_DNA"/>
</dbReference>
<protein>
    <recommendedName>
        <fullName evidence="1">F-box domain-containing protein</fullName>
    </recommendedName>
</protein>
<evidence type="ECO:0000313" key="2">
    <source>
        <dbReference type="EMBL" id="CAF3524881.1"/>
    </source>
</evidence>
<dbReference type="InterPro" id="IPR001810">
    <property type="entry name" value="F-box_dom"/>
</dbReference>
<evidence type="ECO:0000313" key="3">
    <source>
        <dbReference type="EMBL" id="CAF3726997.1"/>
    </source>
</evidence>
<gene>
    <name evidence="3" type="ORF">FNK824_LOCUS10845</name>
    <name evidence="2" type="ORF">OTI717_LOCUS3003</name>
</gene>
<organism evidence="2 4">
    <name type="scientific">Rotaria sordida</name>
    <dbReference type="NCBI Taxonomy" id="392033"/>
    <lineage>
        <taxon>Eukaryota</taxon>
        <taxon>Metazoa</taxon>
        <taxon>Spiralia</taxon>
        <taxon>Gnathifera</taxon>
        <taxon>Rotifera</taxon>
        <taxon>Eurotatoria</taxon>
        <taxon>Bdelloidea</taxon>
        <taxon>Philodinida</taxon>
        <taxon>Philodinidae</taxon>
        <taxon>Rotaria</taxon>
    </lineage>
</organism>
<dbReference type="PROSITE" id="PS50181">
    <property type="entry name" value="FBOX"/>
    <property type="match status" value="1"/>
</dbReference>
<dbReference type="Proteomes" id="UP000663874">
    <property type="component" value="Unassembled WGS sequence"/>
</dbReference>
<dbReference type="InterPro" id="IPR032675">
    <property type="entry name" value="LRR_dom_sf"/>
</dbReference>
<evidence type="ECO:0000313" key="4">
    <source>
        <dbReference type="Proteomes" id="UP000663823"/>
    </source>
</evidence>
<comment type="caution">
    <text evidence="2">The sequence shown here is derived from an EMBL/GenBank/DDBJ whole genome shotgun (WGS) entry which is preliminary data.</text>
</comment>
<feature type="domain" description="F-box" evidence="1">
    <location>
        <begin position="5"/>
        <end position="52"/>
    </location>
</feature>
<reference evidence="2" key="1">
    <citation type="submission" date="2021-02" db="EMBL/GenBank/DDBJ databases">
        <authorList>
            <person name="Nowell W R."/>
        </authorList>
    </citation>
    <scope>NUCLEOTIDE SEQUENCE</scope>
</reference>
<dbReference type="AlphaFoldDB" id="A0A818IK70"/>
<sequence length="346" mass="40427">MSRSDINLLDLPDEILLIILKKLNNIDVLYSLLDDNNKHLYSLAQEKIFTNTLNFVSIDDISSINQHKLDQFCIHILPKIHQNVECFIVEPTSMECILLATDYPNLTELKLFNFNQEIALNYFTSNQSSLRYIFQQKITNLILFFKNLKHLSIIKTLNSPYPPLSICDSPSTIFFSSTLTHLCINVYTLDDCLYLLDGRLKQLTTLIVQISYIHKSSLIIHNMNNLPNLKCFSFKYYRPIDNYDQKILPLLHRMTYLEKLTLYLRIKNQATFIDNTHLQNEILFYMPYLHSFTFYIGTYDDTADLFRYAPRQDIQHITTNTGHQCVANIVNYISNQQAASSSYINN</sequence>
<accession>A0A818IK70</accession>
<dbReference type="Proteomes" id="UP000663823">
    <property type="component" value="Unassembled WGS sequence"/>
</dbReference>
<dbReference type="Gene3D" id="3.80.10.10">
    <property type="entry name" value="Ribonuclease Inhibitor"/>
    <property type="match status" value="1"/>
</dbReference>
<evidence type="ECO:0000259" key="1">
    <source>
        <dbReference type="PROSITE" id="PS50181"/>
    </source>
</evidence>
<proteinExistence type="predicted"/>
<dbReference type="EMBL" id="CAJOAX010000157">
    <property type="protein sequence ID" value="CAF3524881.1"/>
    <property type="molecule type" value="Genomic_DNA"/>
</dbReference>
<name>A0A818IK70_9BILA</name>